<dbReference type="Pfam" id="PF00664">
    <property type="entry name" value="ABC_membrane"/>
    <property type="match status" value="1"/>
</dbReference>
<dbReference type="SMART" id="SM00175">
    <property type="entry name" value="RAB"/>
    <property type="match status" value="1"/>
</dbReference>
<dbReference type="Proteomes" id="UP001151760">
    <property type="component" value="Unassembled WGS sequence"/>
</dbReference>
<evidence type="ECO:0000256" key="5">
    <source>
        <dbReference type="SAM" id="Phobius"/>
    </source>
</evidence>
<name>A0ABQ5FWL5_9ASTR</name>
<dbReference type="Pfam" id="PF00071">
    <property type="entry name" value="Ras"/>
    <property type="match status" value="1"/>
</dbReference>
<dbReference type="Gene3D" id="1.20.1560.10">
    <property type="entry name" value="ABC transporter type 1, transmembrane domain"/>
    <property type="match status" value="1"/>
</dbReference>
<dbReference type="InterPro" id="IPR027417">
    <property type="entry name" value="P-loop_NTPase"/>
</dbReference>
<evidence type="ECO:0000259" key="6">
    <source>
        <dbReference type="PROSITE" id="PS50929"/>
    </source>
</evidence>
<dbReference type="Gene3D" id="3.40.50.300">
    <property type="entry name" value="P-loop containing nucleotide triphosphate hydrolases"/>
    <property type="match status" value="1"/>
</dbReference>
<sequence>MSADAANVHGLVGDVLAQIVQDSTFATAALVIAFTTCWQSTLIILALIPLMSGNGYVQKQFMKGFNVDAKLMYEERVKGFWNKLAETNRNYKWYAALASLYYRCATVGVIVYDITNPDSFHKAQNWVKELQKHESLDIILVLVGNKADLQEKKEMSVQVRNMSYIS</sequence>
<keyword evidence="8" id="KW-1185">Reference proteome</keyword>
<dbReference type="PANTHER" id="PTHR47978">
    <property type="match status" value="1"/>
</dbReference>
<dbReference type="PROSITE" id="PS50929">
    <property type="entry name" value="ABC_TM1F"/>
    <property type="match status" value="1"/>
</dbReference>
<dbReference type="SUPFAM" id="SSF90123">
    <property type="entry name" value="ABC transporter transmembrane region"/>
    <property type="match status" value="1"/>
</dbReference>
<reference evidence="7" key="1">
    <citation type="journal article" date="2022" name="Int. J. Mol. Sci.">
        <title>Draft Genome of Tanacetum Coccineum: Genomic Comparison of Closely Related Tanacetum-Family Plants.</title>
        <authorList>
            <person name="Yamashiro T."/>
            <person name="Shiraishi A."/>
            <person name="Nakayama K."/>
            <person name="Satake H."/>
        </authorList>
    </citation>
    <scope>NUCLEOTIDE SEQUENCE</scope>
</reference>
<dbReference type="EMBL" id="BQNB010017753">
    <property type="protein sequence ID" value="GJT66847.1"/>
    <property type="molecule type" value="Genomic_DNA"/>
</dbReference>
<keyword evidence="3 5" id="KW-1133">Transmembrane helix</keyword>
<evidence type="ECO:0000313" key="8">
    <source>
        <dbReference type="Proteomes" id="UP001151760"/>
    </source>
</evidence>
<feature type="domain" description="ABC transmembrane type-1" evidence="6">
    <location>
        <begin position="1"/>
        <end position="76"/>
    </location>
</feature>
<dbReference type="InterPro" id="IPR011527">
    <property type="entry name" value="ABC1_TM_dom"/>
</dbReference>
<gene>
    <name evidence="7" type="ORF">Tco_1018327</name>
</gene>
<feature type="transmembrane region" description="Helical" evidence="5">
    <location>
        <begin position="25"/>
        <end position="50"/>
    </location>
</feature>
<dbReference type="InterPro" id="IPR001806">
    <property type="entry name" value="Small_GTPase"/>
</dbReference>
<organism evidence="7 8">
    <name type="scientific">Tanacetum coccineum</name>
    <dbReference type="NCBI Taxonomy" id="301880"/>
    <lineage>
        <taxon>Eukaryota</taxon>
        <taxon>Viridiplantae</taxon>
        <taxon>Streptophyta</taxon>
        <taxon>Embryophyta</taxon>
        <taxon>Tracheophyta</taxon>
        <taxon>Spermatophyta</taxon>
        <taxon>Magnoliopsida</taxon>
        <taxon>eudicotyledons</taxon>
        <taxon>Gunneridae</taxon>
        <taxon>Pentapetalae</taxon>
        <taxon>asterids</taxon>
        <taxon>campanulids</taxon>
        <taxon>Asterales</taxon>
        <taxon>Asteraceae</taxon>
        <taxon>Asteroideae</taxon>
        <taxon>Anthemideae</taxon>
        <taxon>Anthemidinae</taxon>
        <taxon>Tanacetum</taxon>
    </lineage>
</organism>
<accession>A0ABQ5FWL5</accession>
<dbReference type="PROSITE" id="PS51419">
    <property type="entry name" value="RAB"/>
    <property type="match status" value="1"/>
</dbReference>
<keyword evidence="2" id="KW-0547">Nucleotide-binding</keyword>
<evidence type="ECO:0000256" key="4">
    <source>
        <dbReference type="ARBA" id="ARBA00023136"/>
    </source>
</evidence>
<evidence type="ECO:0000256" key="3">
    <source>
        <dbReference type="ARBA" id="ARBA00022989"/>
    </source>
</evidence>
<keyword evidence="1 5" id="KW-0812">Transmembrane</keyword>
<dbReference type="InterPro" id="IPR036640">
    <property type="entry name" value="ABC1_TM_sf"/>
</dbReference>
<dbReference type="SUPFAM" id="SSF52540">
    <property type="entry name" value="P-loop containing nucleoside triphosphate hydrolases"/>
    <property type="match status" value="1"/>
</dbReference>
<comment type="caution">
    <text evidence="7">The sequence shown here is derived from an EMBL/GenBank/DDBJ whole genome shotgun (WGS) entry which is preliminary data.</text>
</comment>
<reference evidence="7" key="2">
    <citation type="submission" date="2022-01" db="EMBL/GenBank/DDBJ databases">
        <authorList>
            <person name="Yamashiro T."/>
            <person name="Shiraishi A."/>
            <person name="Satake H."/>
            <person name="Nakayama K."/>
        </authorList>
    </citation>
    <scope>NUCLEOTIDE SEQUENCE</scope>
</reference>
<protein>
    <submittedName>
        <fullName evidence="7">ABC transporter B family member 21-like protein</fullName>
    </submittedName>
</protein>
<evidence type="ECO:0000256" key="1">
    <source>
        <dbReference type="ARBA" id="ARBA00022692"/>
    </source>
</evidence>
<evidence type="ECO:0000256" key="2">
    <source>
        <dbReference type="ARBA" id="ARBA00022741"/>
    </source>
</evidence>
<evidence type="ECO:0000313" key="7">
    <source>
        <dbReference type="EMBL" id="GJT66847.1"/>
    </source>
</evidence>
<proteinExistence type="predicted"/>
<keyword evidence="4 5" id="KW-0472">Membrane</keyword>